<dbReference type="PANTHER" id="PTHR43860:SF2">
    <property type="entry name" value="BETAINE ALDEHYDE DEHYDROGENASE-RELATED"/>
    <property type="match status" value="1"/>
</dbReference>
<accession>A0A9X3WYR1</accession>
<dbReference type="InterPro" id="IPR016162">
    <property type="entry name" value="Ald_DH_N"/>
</dbReference>
<dbReference type="InterPro" id="IPR016163">
    <property type="entry name" value="Ald_DH_C"/>
</dbReference>
<feature type="active site" evidence="6">
    <location>
        <position position="250"/>
    </location>
</feature>
<reference evidence="9" key="1">
    <citation type="submission" date="2022-06" db="EMBL/GenBank/DDBJ databases">
        <title>Aquibacillus sp. a new bacterium isolated from soil saline samples.</title>
        <authorList>
            <person name="Galisteo C."/>
            <person name="De La Haba R."/>
            <person name="Sanchez-Porro C."/>
            <person name="Ventosa A."/>
        </authorList>
    </citation>
    <scope>NUCLEOTIDE SEQUENCE</scope>
    <source>
        <strain evidence="9">3ASR75-11</strain>
    </source>
</reference>
<dbReference type="InterPro" id="IPR029510">
    <property type="entry name" value="Ald_DH_CS_GLU"/>
</dbReference>
<dbReference type="InterPro" id="IPR015590">
    <property type="entry name" value="Aldehyde_DH_dom"/>
</dbReference>
<organism evidence="9 10">
    <name type="scientific">Terrihalobacillus insolitus</name>
    <dbReference type="NCBI Taxonomy" id="2950438"/>
    <lineage>
        <taxon>Bacteria</taxon>
        <taxon>Bacillati</taxon>
        <taxon>Bacillota</taxon>
        <taxon>Bacilli</taxon>
        <taxon>Bacillales</taxon>
        <taxon>Bacillaceae</taxon>
        <taxon>Terrihalobacillus</taxon>
    </lineage>
</organism>
<dbReference type="PANTHER" id="PTHR43860">
    <property type="entry name" value="BETAINE ALDEHYDE DEHYDROGENASE"/>
    <property type="match status" value="1"/>
</dbReference>
<evidence type="ECO:0000256" key="4">
    <source>
        <dbReference type="ARBA" id="ARBA00037921"/>
    </source>
</evidence>
<gene>
    <name evidence="9" type="primary">betB</name>
    <name evidence="9" type="ORF">NC797_14750</name>
</gene>
<dbReference type="Gene3D" id="3.40.605.10">
    <property type="entry name" value="Aldehyde Dehydrogenase, Chain A, domain 1"/>
    <property type="match status" value="1"/>
</dbReference>
<dbReference type="CDD" id="cd07119">
    <property type="entry name" value="ALDH_BADH-GbsA"/>
    <property type="match status" value="1"/>
</dbReference>
<feature type="domain" description="Aldehyde dehydrogenase" evidence="8">
    <location>
        <begin position="12"/>
        <end position="477"/>
    </location>
</feature>
<dbReference type="InterPro" id="IPR011264">
    <property type="entry name" value="BADH"/>
</dbReference>
<dbReference type="SUPFAM" id="SSF53720">
    <property type="entry name" value="ALDH-like"/>
    <property type="match status" value="1"/>
</dbReference>
<dbReference type="GO" id="GO:0008802">
    <property type="term" value="F:betaine-aldehyde dehydrogenase (NAD+) activity"/>
    <property type="evidence" value="ECO:0007669"/>
    <property type="project" value="UniProtKB-UniRule"/>
</dbReference>
<dbReference type="Pfam" id="PF00171">
    <property type="entry name" value="Aldedh"/>
    <property type="match status" value="1"/>
</dbReference>
<comment type="caution">
    <text evidence="9">The sequence shown here is derived from an EMBL/GenBank/DDBJ whole genome shotgun (WGS) entry which is preliminary data.</text>
</comment>
<dbReference type="NCBIfam" id="TIGR01804">
    <property type="entry name" value="BADH"/>
    <property type="match status" value="1"/>
</dbReference>
<evidence type="ECO:0000256" key="3">
    <source>
        <dbReference type="ARBA" id="ARBA00023027"/>
    </source>
</evidence>
<evidence type="ECO:0000313" key="10">
    <source>
        <dbReference type="Proteomes" id="UP001145050"/>
    </source>
</evidence>
<proteinExistence type="inferred from homology"/>
<dbReference type="EC" id="1.2.1.8" evidence="5"/>
<dbReference type="RefSeq" id="WP_272437581.1">
    <property type="nucleotide sequence ID" value="NZ_JAMQKB010000020.1"/>
</dbReference>
<evidence type="ECO:0000256" key="7">
    <source>
        <dbReference type="RuleBase" id="RU003345"/>
    </source>
</evidence>
<dbReference type="GO" id="GO:0019285">
    <property type="term" value="P:glycine betaine biosynthetic process from choline"/>
    <property type="evidence" value="ECO:0007669"/>
    <property type="project" value="InterPro"/>
</dbReference>
<evidence type="ECO:0000256" key="2">
    <source>
        <dbReference type="ARBA" id="ARBA00023002"/>
    </source>
</evidence>
<comment type="pathway">
    <text evidence="4">Amine and polyamine biosynthesis; betaine biosynthesis via choline pathway; betaine from betaine aldehyde: step 1/1.</text>
</comment>
<evidence type="ECO:0000259" key="8">
    <source>
        <dbReference type="Pfam" id="PF00171"/>
    </source>
</evidence>
<evidence type="ECO:0000313" key="9">
    <source>
        <dbReference type="EMBL" id="MDC3425764.1"/>
    </source>
</evidence>
<sequence>MTIKKNYIDGKWVDSLSNKTREIINPFNQEVIAVVTEGDEVDAKNAIVAARSAFDHGTWPTTTATERGAIVRKIAELIERDKEELAELESLDTGKTVEESRGDMEDIAGVFRYYAEIADKDGGEIIDSPIPNSISKVVKEPVGVCGQITPWNYPLLQASWKLAPALVTGNTLIMKPSEITPLTSIKVFELMDEAGVPAGVANLVLGAGNTVGAELSINTDVDLISFTGGIETGKKIMQAASANVKKIALELGGKNPNVVFADADFATAVDQALNAVFFHAGQICSAGTRLIVEESIHDKFVNALVERVKKIKIGSGFDEATQMGPLISQDHLNKVIRYVETGIQEGATVAVGAKRPEDPELQNGFFYLPTVLINCTTDMKVVQNEGFGPVITVEKFSTEEEAVKLANDSIYGLSGGVWTRDIAKAERCVAKMRMGTVWINEYNLYFPHAPWGGFKQSGVGRELGKLGLEEYQETKHIYHNLNPVPINWF</sequence>
<keyword evidence="3" id="KW-0520">NAD</keyword>
<dbReference type="InterPro" id="IPR016161">
    <property type="entry name" value="Ald_DH/histidinol_DH"/>
</dbReference>
<dbReference type="InterPro" id="IPR016160">
    <property type="entry name" value="Ald_DH_CS_CYS"/>
</dbReference>
<dbReference type="PROSITE" id="PS00687">
    <property type="entry name" value="ALDEHYDE_DEHYDR_GLU"/>
    <property type="match status" value="1"/>
</dbReference>
<keyword evidence="10" id="KW-1185">Reference proteome</keyword>
<keyword evidence="2 7" id="KW-0560">Oxidoreductase</keyword>
<comment type="similarity">
    <text evidence="1 7">Belongs to the aldehyde dehydrogenase family.</text>
</comment>
<dbReference type="Gene3D" id="3.40.309.10">
    <property type="entry name" value="Aldehyde Dehydrogenase, Chain A, domain 2"/>
    <property type="match status" value="1"/>
</dbReference>
<dbReference type="GO" id="GO:0046872">
    <property type="term" value="F:metal ion binding"/>
    <property type="evidence" value="ECO:0007669"/>
    <property type="project" value="InterPro"/>
</dbReference>
<protein>
    <recommendedName>
        <fullName evidence="5">Betaine-aldehyde dehydrogenase</fullName>
        <ecNumber evidence="5">1.2.1.8</ecNumber>
    </recommendedName>
</protein>
<dbReference type="EMBL" id="JAMQKB010000020">
    <property type="protein sequence ID" value="MDC3425764.1"/>
    <property type="molecule type" value="Genomic_DNA"/>
</dbReference>
<evidence type="ECO:0000256" key="5">
    <source>
        <dbReference type="NCBIfam" id="TIGR01804"/>
    </source>
</evidence>
<name>A0A9X3WYR1_9BACI</name>
<evidence type="ECO:0000256" key="6">
    <source>
        <dbReference type="PROSITE-ProRule" id="PRU10007"/>
    </source>
</evidence>
<dbReference type="AlphaFoldDB" id="A0A9X3WYR1"/>
<dbReference type="PROSITE" id="PS00070">
    <property type="entry name" value="ALDEHYDE_DEHYDR_CYS"/>
    <property type="match status" value="1"/>
</dbReference>
<dbReference type="FunFam" id="3.40.605.10:FF:000007">
    <property type="entry name" value="NAD/NADP-dependent betaine aldehyde dehydrogenase"/>
    <property type="match status" value="1"/>
</dbReference>
<evidence type="ECO:0000256" key="1">
    <source>
        <dbReference type="ARBA" id="ARBA00009986"/>
    </source>
</evidence>
<dbReference type="Proteomes" id="UP001145050">
    <property type="component" value="Unassembled WGS sequence"/>
</dbReference>
<dbReference type="FunFam" id="3.40.309.10:FF:000012">
    <property type="entry name" value="Betaine aldehyde dehydrogenase"/>
    <property type="match status" value="1"/>
</dbReference>